<evidence type="ECO:0000313" key="4">
    <source>
        <dbReference type="Proteomes" id="UP000632454"/>
    </source>
</evidence>
<feature type="compositionally biased region" description="Polar residues" evidence="1">
    <location>
        <begin position="258"/>
        <end position="273"/>
    </location>
</feature>
<dbReference type="PANTHER" id="PTHR32309:SF13">
    <property type="entry name" value="FERRIC ENTEROBACTIN TRANSPORT PROTEIN FEPE"/>
    <property type="match status" value="1"/>
</dbReference>
<dbReference type="EMBL" id="BMCS01000001">
    <property type="protein sequence ID" value="GGF22974.1"/>
    <property type="molecule type" value="Genomic_DNA"/>
</dbReference>
<evidence type="ECO:0000313" key="3">
    <source>
        <dbReference type="EMBL" id="GGF22974.1"/>
    </source>
</evidence>
<dbReference type="InterPro" id="IPR050445">
    <property type="entry name" value="Bact_polysacc_biosynth/exp"/>
</dbReference>
<feature type="transmembrane region" description="Helical" evidence="2">
    <location>
        <begin position="167"/>
        <end position="191"/>
    </location>
</feature>
<accession>A0ABQ1UPA7</accession>
<name>A0ABQ1UPA7_9NOCA</name>
<sequence>MEFSNFLRRRLVVLIVGLILGAGAGLLYSAAAPTTYMSTTRVFIATGSASAVEAFQGAQAAQQSARTYAALAGGRGVLARAIERSGVSISVDRLQSELVVNLPPLTSVIDVSVNDSNAGDAVALARAVADELIDVVQALETPPGGGIGAIRLVAVDPDSTSASENSFLNTSVLIAGALVGLVFGGLVAWVLEIRRRRRLAKTRPESDGPTPPSAGDDGEPPVRGGSEGTPTWQDRDGPRNPVVPPGRDPVMNHGAQAVRNTPTHNTPMHNGTPQRVRRPSDDAVTQPNAASLEGFGLPPARTVASHRRPDSTDAGHREWSSS</sequence>
<evidence type="ECO:0000256" key="1">
    <source>
        <dbReference type="SAM" id="MobiDB-lite"/>
    </source>
</evidence>
<keyword evidence="2" id="KW-1133">Transmembrane helix</keyword>
<proteinExistence type="predicted"/>
<gene>
    <name evidence="3" type="ORF">GCM10007298_18630</name>
</gene>
<dbReference type="Proteomes" id="UP000632454">
    <property type="component" value="Unassembled WGS sequence"/>
</dbReference>
<dbReference type="RefSeq" id="WP_188488981.1">
    <property type="nucleotide sequence ID" value="NZ_BMCS01000001.1"/>
</dbReference>
<evidence type="ECO:0000256" key="2">
    <source>
        <dbReference type="SAM" id="Phobius"/>
    </source>
</evidence>
<protein>
    <recommendedName>
        <fullName evidence="5">Polysaccharide chain length determinant N-terminal domain-containing protein</fullName>
    </recommendedName>
</protein>
<feature type="region of interest" description="Disordered" evidence="1">
    <location>
        <begin position="201"/>
        <end position="322"/>
    </location>
</feature>
<reference evidence="4" key="1">
    <citation type="journal article" date="2019" name="Int. J. Syst. Evol. Microbiol.">
        <title>The Global Catalogue of Microorganisms (GCM) 10K type strain sequencing project: providing services to taxonomists for standard genome sequencing and annotation.</title>
        <authorList>
            <consortium name="The Broad Institute Genomics Platform"/>
            <consortium name="The Broad Institute Genome Sequencing Center for Infectious Disease"/>
            <person name="Wu L."/>
            <person name="Ma J."/>
        </authorList>
    </citation>
    <scope>NUCLEOTIDE SEQUENCE [LARGE SCALE GENOMIC DNA]</scope>
    <source>
        <strain evidence="4">CCM 7855</strain>
    </source>
</reference>
<feature type="compositionally biased region" description="Basic and acidic residues" evidence="1">
    <location>
        <begin position="307"/>
        <end position="322"/>
    </location>
</feature>
<organism evidence="3 4">
    <name type="scientific">Williamsia phyllosphaerae</name>
    <dbReference type="NCBI Taxonomy" id="885042"/>
    <lineage>
        <taxon>Bacteria</taxon>
        <taxon>Bacillati</taxon>
        <taxon>Actinomycetota</taxon>
        <taxon>Actinomycetes</taxon>
        <taxon>Mycobacteriales</taxon>
        <taxon>Nocardiaceae</taxon>
        <taxon>Williamsia</taxon>
    </lineage>
</organism>
<keyword evidence="4" id="KW-1185">Reference proteome</keyword>
<comment type="caution">
    <text evidence="3">The sequence shown here is derived from an EMBL/GenBank/DDBJ whole genome shotgun (WGS) entry which is preliminary data.</text>
</comment>
<keyword evidence="2" id="KW-0472">Membrane</keyword>
<keyword evidence="2" id="KW-0812">Transmembrane</keyword>
<dbReference type="PANTHER" id="PTHR32309">
    <property type="entry name" value="TYROSINE-PROTEIN KINASE"/>
    <property type="match status" value="1"/>
</dbReference>
<evidence type="ECO:0008006" key="5">
    <source>
        <dbReference type="Google" id="ProtNLM"/>
    </source>
</evidence>